<proteinExistence type="predicted"/>
<name>A0ABQ0JZE5_9BACT</name>
<accession>A0ABQ0JZE5</accession>
<reference evidence="2" key="1">
    <citation type="journal article" date="2015" name="Genome Announc.">
        <title>Draft Genome Sequence of an Anaerobic Ammonium-Oxidizing Bacterium, "Candidatus Brocadia sinica".</title>
        <authorList>
            <person name="Oshiki M."/>
            <person name="Shinyako-Hata K."/>
            <person name="Satoh H."/>
            <person name="Okabe S."/>
        </authorList>
    </citation>
    <scope>NUCLEOTIDE SEQUENCE [LARGE SCALE GENOMIC DNA]</scope>
    <source>
        <strain evidence="2">JPN1</strain>
    </source>
</reference>
<gene>
    <name evidence="1" type="ORF">BROSI_A2601</name>
</gene>
<sequence>MIEKDNVKNSEIDVKKENESISISGSNGLINDRLQPNEKSAIVGTSSVLATIYSSKDSSIQNSNPTGQLSVKNPEVDINNDLNQRLSKVIGNVSIFDLAECFYKLCEYDNALQTYKLLTPDDISLDQYIWSQYQIANCYRNIKKLDVALGEYQRFVNQYPGSDLIEQAKWYIEDIHWWKSWYEKNTLTNNPLLAASDGHESR</sequence>
<dbReference type="Pfam" id="PF13174">
    <property type="entry name" value="TPR_6"/>
    <property type="match status" value="1"/>
</dbReference>
<dbReference type="EMBL" id="BAFN01000001">
    <property type="protein sequence ID" value="GAN34066.1"/>
    <property type="molecule type" value="Genomic_DNA"/>
</dbReference>
<dbReference type="Gene3D" id="1.25.40.10">
    <property type="entry name" value="Tetratricopeptide repeat domain"/>
    <property type="match status" value="1"/>
</dbReference>
<comment type="caution">
    <text evidence="1">The sequence shown here is derived from an EMBL/GenBank/DDBJ whole genome shotgun (WGS) entry which is preliminary data.</text>
</comment>
<evidence type="ECO:0008006" key="3">
    <source>
        <dbReference type="Google" id="ProtNLM"/>
    </source>
</evidence>
<dbReference type="Proteomes" id="UP000032309">
    <property type="component" value="Unassembled WGS sequence"/>
</dbReference>
<organism evidence="1 2">
    <name type="scientific">Candidatus Brocadia sinica JPN1</name>
    <dbReference type="NCBI Taxonomy" id="1197129"/>
    <lineage>
        <taxon>Bacteria</taxon>
        <taxon>Pseudomonadati</taxon>
        <taxon>Planctomycetota</taxon>
        <taxon>Candidatus Brocadiia</taxon>
        <taxon>Candidatus Brocadiales</taxon>
        <taxon>Candidatus Brocadiaceae</taxon>
        <taxon>Candidatus Brocadia</taxon>
    </lineage>
</organism>
<dbReference type="InterPro" id="IPR019734">
    <property type="entry name" value="TPR_rpt"/>
</dbReference>
<dbReference type="SUPFAM" id="SSF48452">
    <property type="entry name" value="TPR-like"/>
    <property type="match status" value="1"/>
</dbReference>
<protein>
    <recommendedName>
        <fullName evidence="3">Outer membrane lipoprotein BamD-like domain-containing protein</fullName>
    </recommendedName>
</protein>
<keyword evidence="2" id="KW-1185">Reference proteome</keyword>
<evidence type="ECO:0000313" key="2">
    <source>
        <dbReference type="Proteomes" id="UP000032309"/>
    </source>
</evidence>
<dbReference type="RefSeq" id="WP_052564112.1">
    <property type="nucleotide sequence ID" value="NZ_BAFN01000001.1"/>
</dbReference>
<evidence type="ECO:0000313" key="1">
    <source>
        <dbReference type="EMBL" id="GAN34066.1"/>
    </source>
</evidence>
<dbReference type="InterPro" id="IPR011990">
    <property type="entry name" value="TPR-like_helical_dom_sf"/>
</dbReference>